<comment type="catalytic activity">
    <reaction evidence="1">
        <text>a 1,2-diacyl-sn-glycero-3-phosphate + H2O = a 1,2-diacyl-sn-glycerol + phosphate</text>
        <dbReference type="Rhea" id="RHEA:27429"/>
        <dbReference type="ChEBI" id="CHEBI:15377"/>
        <dbReference type="ChEBI" id="CHEBI:17815"/>
        <dbReference type="ChEBI" id="CHEBI:43474"/>
        <dbReference type="ChEBI" id="CHEBI:58608"/>
        <dbReference type="EC" id="3.1.3.4"/>
    </reaction>
    <physiologicalReaction direction="left-to-right" evidence="1">
        <dbReference type="Rhea" id="RHEA:27430"/>
    </physiologicalReaction>
</comment>
<keyword evidence="5" id="KW-0378">Hydrolase</keyword>
<dbReference type="PANTHER" id="PTHR12181">
    <property type="entry name" value="LIPIN"/>
    <property type="match status" value="1"/>
</dbReference>
<dbReference type="InterPro" id="IPR036412">
    <property type="entry name" value="HAD-like_sf"/>
</dbReference>
<evidence type="ECO:0000256" key="4">
    <source>
        <dbReference type="ARBA" id="ARBA00012638"/>
    </source>
</evidence>
<feature type="region of interest" description="Disordered" evidence="6">
    <location>
        <begin position="349"/>
        <end position="373"/>
    </location>
</feature>
<dbReference type="Pfam" id="PF16876">
    <property type="entry name" value="Lipin_mid"/>
    <property type="match status" value="1"/>
</dbReference>
<dbReference type="GO" id="GO:0005741">
    <property type="term" value="C:mitochondrial outer membrane"/>
    <property type="evidence" value="ECO:0007669"/>
    <property type="project" value="TreeGrafter"/>
</dbReference>
<evidence type="ECO:0000259" key="7">
    <source>
        <dbReference type="SMART" id="SM00775"/>
    </source>
</evidence>
<reference evidence="8" key="1">
    <citation type="submission" date="2025-08" db="UniProtKB">
        <authorList>
            <consortium name="Ensembl"/>
        </authorList>
    </citation>
    <scope>IDENTIFICATION</scope>
</reference>
<dbReference type="GO" id="GO:0008195">
    <property type="term" value="F:phosphatidate phosphatase activity"/>
    <property type="evidence" value="ECO:0007669"/>
    <property type="project" value="UniProtKB-EC"/>
</dbReference>
<dbReference type="GO" id="GO:0003713">
    <property type="term" value="F:transcription coactivator activity"/>
    <property type="evidence" value="ECO:0007669"/>
    <property type="project" value="TreeGrafter"/>
</dbReference>
<comment type="cofactor">
    <cofactor evidence="2">
        <name>Mg(2+)</name>
        <dbReference type="ChEBI" id="CHEBI:18420"/>
    </cofactor>
</comment>
<protein>
    <recommendedName>
        <fullName evidence="4">phosphatidate phosphatase</fullName>
        <ecNumber evidence="4">3.1.3.4</ecNumber>
    </recommendedName>
</protein>
<feature type="region of interest" description="Disordered" evidence="6">
    <location>
        <begin position="121"/>
        <end position="196"/>
    </location>
</feature>
<dbReference type="SMART" id="SM00775">
    <property type="entry name" value="LNS2"/>
    <property type="match status" value="1"/>
</dbReference>
<dbReference type="InterPro" id="IPR007651">
    <property type="entry name" value="Lipin_N"/>
</dbReference>
<feature type="domain" description="LNS2/PITP" evidence="7">
    <location>
        <begin position="516"/>
        <end position="672"/>
    </location>
</feature>
<dbReference type="GO" id="GO:0032869">
    <property type="term" value="P:cellular response to insulin stimulus"/>
    <property type="evidence" value="ECO:0007669"/>
    <property type="project" value="TreeGrafter"/>
</dbReference>
<evidence type="ECO:0000313" key="9">
    <source>
        <dbReference type="Proteomes" id="UP000694427"/>
    </source>
</evidence>
<evidence type="ECO:0000313" key="8">
    <source>
        <dbReference type="Ensembl" id="ENSCCRP00010027807.1"/>
    </source>
</evidence>
<sequence length="738" mass="83132">MNYVGQLAGQVFVQVKELYRGLNPATLSGCIDVIVVRQPDGTLQCSPFHVRFGKMGVLRSREKVVDIEINGEPVSLHMKLGENGEAFFVKETESDEEMVPSHLATSPIISEGSALMQAQVGKGMSRLSESGTGTSIQTLGPMQAPGDSSLMKKRRKRRRKSQVDSIKREDNGDFSEDDDMFPIDMSSDDDTAAAGSRSEQIVDMEKVFYLISYITHDFRVILKLYLSFFLPWNTKADILNNVHATLLYTEGVKHQKNIFLQKGGTVLELMPLARQTLHPRKKVCNFLCYSYKAKRIWLIFKTSNATLHQFLDKRSRHLGSDGVYLDDITELEPEVAALYFPKSDGATSLRGGADPRSANQSPQSVGSSGMDSGVDSFSDQLGDLPHIAISLCGGLSENREITREEFEERAISYQEFADNPSIIDDPNLVVKIGNKYYNWTTAAPIVLAMQVFQKPLPKVRTSQTMLWKPTLQAYSSQASLHLKDGPNDVVFSVTTQYQGTCRCEGIIYLWNWDDKIVISDIDGTITRSDTLGHILPTLGKDWTHQGIARLYHRVSQNGYKFMYCSARAIGMADMTRGYLHWVNERGTMLPMGPVLLSPSSLFSAFHREVIEKKPEKFKIECLTDIKNLFYPNTEPFYAAFGNRATDVYSYKEVGVPLNRIFTVNPKGELIQEHAKTNISSYERLCEVVDHVFPLLIRGNTTDFPCSDTFSQFTFWREQLPEVEKQDQHAEQQAAERTN</sequence>
<name>A0A8C1J5Y3_CYPCA</name>
<organism evidence="8 9">
    <name type="scientific">Cyprinus carpio</name>
    <name type="common">Common carp</name>
    <dbReference type="NCBI Taxonomy" id="7962"/>
    <lineage>
        <taxon>Eukaryota</taxon>
        <taxon>Metazoa</taxon>
        <taxon>Chordata</taxon>
        <taxon>Craniata</taxon>
        <taxon>Vertebrata</taxon>
        <taxon>Euteleostomi</taxon>
        <taxon>Actinopterygii</taxon>
        <taxon>Neopterygii</taxon>
        <taxon>Teleostei</taxon>
        <taxon>Ostariophysi</taxon>
        <taxon>Cypriniformes</taxon>
        <taxon>Cyprinidae</taxon>
        <taxon>Cyprininae</taxon>
        <taxon>Cyprinus</taxon>
    </lineage>
</organism>
<feature type="compositionally biased region" description="Basic and acidic residues" evidence="6">
    <location>
        <begin position="161"/>
        <end position="171"/>
    </location>
</feature>
<dbReference type="Pfam" id="PF08235">
    <property type="entry name" value="LNS2"/>
    <property type="match status" value="1"/>
</dbReference>
<dbReference type="Pfam" id="PF04571">
    <property type="entry name" value="Lipin_N"/>
    <property type="match status" value="1"/>
</dbReference>
<feature type="compositionally biased region" description="Acidic residues" evidence="6">
    <location>
        <begin position="172"/>
        <end position="191"/>
    </location>
</feature>
<dbReference type="AlphaFoldDB" id="A0A8C1J5Y3"/>
<evidence type="ECO:0000256" key="6">
    <source>
        <dbReference type="SAM" id="MobiDB-lite"/>
    </source>
</evidence>
<accession>A0A8C1J5Y3</accession>
<proteinExistence type="inferred from homology"/>
<dbReference type="GO" id="GO:0045944">
    <property type="term" value="P:positive regulation of transcription by RNA polymerase II"/>
    <property type="evidence" value="ECO:0007669"/>
    <property type="project" value="TreeGrafter"/>
</dbReference>
<comment type="similarity">
    <text evidence="3">Belongs to the lipin family.</text>
</comment>
<dbReference type="SUPFAM" id="SSF56784">
    <property type="entry name" value="HAD-like"/>
    <property type="match status" value="1"/>
</dbReference>
<feature type="compositionally biased region" description="Polar residues" evidence="6">
    <location>
        <begin position="127"/>
        <end position="140"/>
    </location>
</feature>
<dbReference type="InterPro" id="IPR031703">
    <property type="entry name" value="Lipin_mid"/>
</dbReference>
<dbReference type="Proteomes" id="UP000694427">
    <property type="component" value="Unplaced"/>
</dbReference>
<dbReference type="InterPro" id="IPR013209">
    <property type="entry name" value="LNS2"/>
</dbReference>
<feature type="compositionally biased region" description="Low complexity" evidence="6">
    <location>
        <begin position="364"/>
        <end position="373"/>
    </location>
</feature>
<dbReference type="GO" id="GO:0019432">
    <property type="term" value="P:triglyceride biosynthetic process"/>
    <property type="evidence" value="ECO:0007669"/>
    <property type="project" value="TreeGrafter"/>
</dbReference>
<dbReference type="GO" id="GO:0009062">
    <property type="term" value="P:fatty acid catabolic process"/>
    <property type="evidence" value="ECO:0007669"/>
    <property type="project" value="TreeGrafter"/>
</dbReference>
<dbReference type="Ensembl" id="ENSCCRT00010030503.1">
    <property type="protein sequence ID" value="ENSCCRP00010027807.1"/>
    <property type="gene ID" value="ENSCCRG00010011695.1"/>
</dbReference>
<dbReference type="InterPro" id="IPR031315">
    <property type="entry name" value="LNS2/PITP"/>
</dbReference>
<keyword evidence="9" id="KW-1185">Reference proteome</keyword>
<dbReference type="GO" id="GO:0005634">
    <property type="term" value="C:nucleus"/>
    <property type="evidence" value="ECO:0007669"/>
    <property type="project" value="TreeGrafter"/>
</dbReference>
<evidence type="ECO:0000256" key="1">
    <source>
        <dbReference type="ARBA" id="ARBA00001180"/>
    </source>
</evidence>
<evidence type="ECO:0000256" key="2">
    <source>
        <dbReference type="ARBA" id="ARBA00001946"/>
    </source>
</evidence>
<dbReference type="EC" id="3.1.3.4" evidence="4"/>
<feature type="compositionally biased region" description="Basic residues" evidence="6">
    <location>
        <begin position="151"/>
        <end position="160"/>
    </location>
</feature>
<reference evidence="8" key="2">
    <citation type="submission" date="2025-09" db="UniProtKB">
        <authorList>
            <consortium name="Ensembl"/>
        </authorList>
    </citation>
    <scope>IDENTIFICATION</scope>
</reference>
<dbReference type="PANTHER" id="PTHR12181:SF10">
    <property type="entry name" value="PHOSPHATIDATE PHOSPHATASE LPIN1"/>
    <property type="match status" value="1"/>
</dbReference>
<dbReference type="InterPro" id="IPR026058">
    <property type="entry name" value="LIPIN"/>
</dbReference>
<evidence type="ECO:0000256" key="5">
    <source>
        <dbReference type="ARBA" id="ARBA00022801"/>
    </source>
</evidence>
<evidence type="ECO:0000256" key="3">
    <source>
        <dbReference type="ARBA" id="ARBA00005476"/>
    </source>
</evidence>